<dbReference type="EMBL" id="AGCI01000069">
    <property type="protein sequence ID" value="EHM41278.1"/>
    <property type="molecule type" value="Genomic_DNA"/>
</dbReference>
<evidence type="ECO:0000313" key="2">
    <source>
        <dbReference type="Proteomes" id="UP000005959"/>
    </source>
</evidence>
<dbReference type="AlphaFoldDB" id="G9Y8P7"/>
<gene>
    <name evidence="1" type="ORF">HMPREF0454_03040</name>
</gene>
<dbReference type="Proteomes" id="UP000005959">
    <property type="component" value="Unassembled WGS sequence"/>
</dbReference>
<dbReference type="HOGENOM" id="CLU_3310614_0_0_6"/>
<accession>G9Y8P7</accession>
<reference evidence="1 2" key="1">
    <citation type="submission" date="2011-08" db="EMBL/GenBank/DDBJ databases">
        <authorList>
            <person name="Weinstock G."/>
            <person name="Sodergren E."/>
            <person name="Clifton S."/>
            <person name="Fulton L."/>
            <person name="Fulton B."/>
            <person name="Courtney L."/>
            <person name="Fronick C."/>
            <person name="Harrison M."/>
            <person name="Strong C."/>
            <person name="Farmer C."/>
            <person name="Delahaunty K."/>
            <person name="Markovic C."/>
            <person name="Hall O."/>
            <person name="Minx P."/>
            <person name="Tomlinson C."/>
            <person name="Mitreva M."/>
            <person name="Hou S."/>
            <person name="Chen J."/>
            <person name="Wollam A."/>
            <person name="Pepin K.H."/>
            <person name="Johnson M."/>
            <person name="Bhonagiri V."/>
            <person name="Zhang X."/>
            <person name="Suruliraj S."/>
            <person name="Warren W."/>
            <person name="Chinwalla A."/>
            <person name="Mardis E.R."/>
            <person name="Wilson R.K."/>
        </authorList>
    </citation>
    <scope>NUCLEOTIDE SEQUENCE [LARGE SCALE GENOMIC DNA]</scope>
    <source>
        <strain evidence="1 2">ATCC 51873</strain>
    </source>
</reference>
<name>G9Y8P7_HAFAL</name>
<protein>
    <submittedName>
        <fullName evidence="1">Uncharacterized protein</fullName>
    </submittedName>
</protein>
<proteinExistence type="predicted"/>
<comment type="caution">
    <text evidence="1">The sequence shown here is derived from an EMBL/GenBank/DDBJ whole genome shotgun (WGS) entry which is preliminary data.</text>
</comment>
<organism evidence="1 2">
    <name type="scientific">Hafnia alvei ATCC 51873</name>
    <dbReference type="NCBI Taxonomy" id="1002364"/>
    <lineage>
        <taxon>Bacteria</taxon>
        <taxon>Pseudomonadati</taxon>
        <taxon>Pseudomonadota</taxon>
        <taxon>Gammaproteobacteria</taxon>
        <taxon>Enterobacterales</taxon>
        <taxon>Hafniaceae</taxon>
        <taxon>Hafnia</taxon>
    </lineage>
</organism>
<sequence>MLISPHQGTTEKRTTIVYDSTRRANENCQRGAAYLGLNL</sequence>
<evidence type="ECO:0000313" key="1">
    <source>
        <dbReference type="EMBL" id="EHM41278.1"/>
    </source>
</evidence>